<comment type="subcellular location">
    <subcellularLocation>
        <location evidence="1">Nucleus inner membrane</location>
        <topology evidence="1">Multi-pass membrane protein</topology>
        <orientation evidence="1">Nucleoplasmic side</orientation>
    </subcellularLocation>
</comment>
<dbReference type="PROSITE" id="PS51257">
    <property type="entry name" value="PROKAR_LIPOPROTEIN"/>
    <property type="match status" value="1"/>
</dbReference>
<evidence type="ECO:0000256" key="9">
    <source>
        <dbReference type="SAM" id="SignalP"/>
    </source>
</evidence>
<sequence>MKCPSIACLLLAFLGACLCKEQTQEKVTNLKLDKQVESKFVGDESKVFCYSAPQFNIWRSFCEVKISISSNSRKPPSVFSASEDDIHGLIDHYIKSKGEAKGIEAFDVVKRAQLKARRKSLFSTPFEMLAQCPSILNPDAKTCEKTFSPFGRSCIVVSFGSGKSNDETKVVRVRVTASCTKSQVTMFAAGMLLLALSRPLAKSKVFQYSSGMLISITIGMMLLFIFLLNKMKVPGSKTMSFHLAVYAGYGFLVVKFAANMFKQILIEYWELVLGYCALFALLGMIVVSRFRRHESSKHDFRVWVLWVIRLVGILCICGFGTKSGLFSSAMLIIIISMYILGRIGKFFKPKDKSKTSKRD</sequence>
<feature type="chain" id="PRO_5008771400" evidence="9">
    <location>
        <begin position="20"/>
        <end position="359"/>
    </location>
</feature>
<evidence type="ECO:0000256" key="4">
    <source>
        <dbReference type="ARBA" id="ARBA00022729"/>
    </source>
</evidence>
<dbReference type="AlphaFoldDB" id="L1JIF9"/>
<reference evidence="11" key="3">
    <citation type="submission" date="2016-03" db="UniProtKB">
        <authorList>
            <consortium name="EnsemblProtists"/>
        </authorList>
    </citation>
    <scope>IDENTIFICATION</scope>
</reference>
<comment type="similarity">
    <text evidence="2">Belongs to the NEMP family.</text>
</comment>
<gene>
    <name evidence="10" type="ORF">GUITHDRAFT_105900</name>
</gene>
<evidence type="ECO:0000256" key="7">
    <source>
        <dbReference type="ARBA" id="ARBA00023242"/>
    </source>
</evidence>
<keyword evidence="7" id="KW-0539">Nucleus</keyword>
<feature type="transmembrane region" description="Helical" evidence="8">
    <location>
        <begin position="272"/>
        <end position="290"/>
    </location>
</feature>
<evidence type="ECO:0000256" key="8">
    <source>
        <dbReference type="SAM" id="Phobius"/>
    </source>
</evidence>
<reference evidence="12" key="2">
    <citation type="submission" date="2012-11" db="EMBL/GenBank/DDBJ databases">
        <authorList>
            <person name="Kuo A."/>
            <person name="Curtis B.A."/>
            <person name="Tanifuji G."/>
            <person name="Burki F."/>
            <person name="Gruber A."/>
            <person name="Irimia M."/>
            <person name="Maruyama S."/>
            <person name="Arias M.C."/>
            <person name="Ball S.G."/>
            <person name="Gile G.H."/>
            <person name="Hirakawa Y."/>
            <person name="Hopkins J.F."/>
            <person name="Rensing S.A."/>
            <person name="Schmutz J."/>
            <person name="Symeonidi A."/>
            <person name="Elias M."/>
            <person name="Eveleigh R.J."/>
            <person name="Herman E.K."/>
            <person name="Klute M.J."/>
            <person name="Nakayama T."/>
            <person name="Obornik M."/>
            <person name="Reyes-Prieto A."/>
            <person name="Armbrust E.V."/>
            <person name="Aves S.J."/>
            <person name="Beiko R.G."/>
            <person name="Coutinho P."/>
            <person name="Dacks J.B."/>
            <person name="Durnford D.G."/>
            <person name="Fast N.M."/>
            <person name="Green B.R."/>
            <person name="Grisdale C."/>
            <person name="Hempe F."/>
            <person name="Henrissat B."/>
            <person name="Hoppner M.P."/>
            <person name="Ishida K.-I."/>
            <person name="Kim E."/>
            <person name="Koreny L."/>
            <person name="Kroth P.G."/>
            <person name="Liu Y."/>
            <person name="Malik S.-B."/>
            <person name="Maier U.G."/>
            <person name="McRose D."/>
            <person name="Mock T."/>
            <person name="Neilson J.A."/>
            <person name="Onodera N.T."/>
            <person name="Poole A.M."/>
            <person name="Pritham E.J."/>
            <person name="Richards T.A."/>
            <person name="Rocap G."/>
            <person name="Roy S.W."/>
            <person name="Sarai C."/>
            <person name="Schaack S."/>
            <person name="Shirato S."/>
            <person name="Slamovits C.H."/>
            <person name="Spencer D.F."/>
            <person name="Suzuki S."/>
            <person name="Worden A.Z."/>
            <person name="Zauner S."/>
            <person name="Barry K."/>
            <person name="Bell C."/>
            <person name="Bharti A.K."/>
            <person name="Crow J.A."/>
            <person name="Grimwood J."/>
            <person name="Kramer R."/>
            <person name="Lindquist E."/>
            <person name="Lucas S."/>
            <person name="Salamov A."/>
            <person name="McFadden G.I."/>
            <person name="Lane C.E."/>
            <person name="Keeling P.J."/>
            <person name="Gray M.W."/>
            <person name="Grigoriev I.V."/>
            <person name="Archibald J.M."/>
        </authorList>
    </citation>
    <scope>NUCLEOTIDE SEQUENCE</scope>
    <source>
        <strain evidence="12">CCMP2712</strain>
    </source>
</reference>
<name>L1JIF9_GUITC</name>
<evidence type="ECO:0000313" key="12">
    <source>
        <dbReference type="Proteomes" id="UP000011087"/>
    </source>
</evidence>
<dbReference type="OrthoDB" id="10643951at2759"/>
<evidence type="ECO:0000256" key="2">
    <source>
        <dbReference type="ARBA" id="ARBA00005748"/>
    </source>
</evidence>
<reference evidence="10 12" key="1">
    <citation type="journal article" date="2012" name="Nature">
        <title>Algal genomes reveal evolutionary mosaicism and the fate of nucleomorphs.</title>
        <authorList>
            <consortium name="DOE Joint Genome Institute"/>
            <person name="Curtis B.A."/>
            <person name="Tanifuji G."/>
            <person name="Burki F."/>
            <person name="Gruber A."/>
            <person name="Irimia M."/>
            <person name="Maruyama S."/>
            <person name="Arias M.C."/>
            <person name="Ball S.G."/>
            <person name="Gile G.H."/>
            <person name="Hirakawa Y."/>
            <person name="Hopkins J.F."/>
            <person name="Kuo A."/>
            <person name="Rensing S.A."/>
            <person name="Schmutz J."/>
            <person name="Symeonidi A."/>
            <person name="Elias M."/>
            <person name="Eveleigh R.J."/>
            <person name="Herman E.K."/>
            <person name="Klute M.J."/>
            <person name="Nakayama T."/>
            <person name="Obornik M."/>
            <person name="Reyes-Prieto A."/>
            <person name="Armbrust E.V."/>
            <person name="Aves S.J."/>
            <person name="Beiko R.G."/>
            <person name="Coutinho P."/>
            <person name="Dacks J.B."/>
            <person name="Durnford D.G."/>
            <person name="Fast N.M."/>
            <person name="Green B.R."/>
            <person name="Grisdale C.J."/>
            <person name="Hempel F."/>
            <person name="Henrissat B."/>
            <person name="Hoppner M.P."/>
            <person name="Ishida K."/>
            <person name="Kim E."/>
            <person name="Koreny L."/>
            <person name="Kroth P.G."/>
            <person name="Liu Y."/>
            <person name="Malik S.B."/>
            <person name="Maier U.G."/>
            <person name="McRose D."/>
            <person name="Mock T."/>
            <person name="Neilson J.A."/>
            <person name="Onodera N.T."/>
            <person name="Poole A.M."/>
            <person name="Pritham E.J."/>
            <person name="Richards T.A."/>
            <person name="Rocap G."/>
            <person name="Roy S.W."/>
            <person name="Sarai C."/>
            <person name="Schaack S."/>
            <person name="Shirato S."/>
            <person name="Slamovits C.H."/>
            <person name="Spencer D.F."/>
            <person name="Suzuki S."/>
            <person name="Worden A.Z."/>
            <person name="Zauner S."/>
            <person name="Barry K."/>
            <person name="Bell C."/>
            <person name="Bharti A.K."/>
            <person name="Crow J.A."/>
            <person name="Grimwood J."/>
            <person name="Kramer R."/>
            <person name="Lindquist E."/>
            <person name="Lucas S."/>
            <person name="Salamov A."/>
            <person name="McFadden G.I."/>
            <person name="Lane C.E."/>
            <person name="Keeling P.J."/>
            <person name="Gray M.W."/>
            <person name="Grigoriev I.V."/>
            <person name="Archibald J.M."/>
        </authorList>
    </citation>
    <scope>NUCLEOTIDE SEQUENCE</scope>
    <source>
        <strain evidence="10 12">CCMP2712</strain>
    </source>
</reference>
<feature type="transmembrane region" description="Helical" evidence="8">
    <location>
        <begin position="240"/>
        <end position="260"/>
    </location>
</feature>
<evidence type="ECO:0000256" key="1">
    <source>
        <dbReference type="ARBA" id="ARBA00004575"/>
    </source>
</evidence>
<keyword evidence="3 8" id="KW-0812">Transmembrane</keyword>
<protein>
    <submittedName>
        <fullName evidence="10 11">Uncharacterized protein</fullName>
    </submittedName>
</protein>
<accession>L1JIF9</accession>
<evidence type="ECO:0000256" key="5">
    <source>
        <dbReference type="ARBA" id="ARBA00022989"/>
    </source>
</evidence>
<feature type="transmembrane region" description="Helical" evidence="8">
    <location>
        <begin position="205"/>
        <end position="228"/>
    </location>
</feature>
<dbReference type="EnsemblProtists" id="EKX48293">
    <property type="protein sequence ID" value="EKX48293"/>
    <property type="gene ID" value="GUITHDRAFT_105900"/>
</dbReference>
<feature type="transmembrane region" description="Helical" evidence="8">
    <location>
        <begin position="327"/>
        <end position="347"/>
    </location>
</feature>
<organism evidence="10">
    <name type="scientific">Guillardia theta (strain CCMP2712)</name>
    <name type="common">Cryptophyte</name>
    <dbReference type="NCBI Taxonomy" id="905079"/>
    <lineage>
        <taxon>Eukaryota</taxon>
        <taxon>Cryptophyceae</taxon>
        <taxon>Pyrenomonadales</taxon>
        <taxon>Geminigeraceae</taxon>
        <taxon>Guillardia</taxon>
    </lineage>
</organism>
<evidence type="ECO:0000313" key="10">
    <source>
        <dbReference type="EMBL" id="EKX48293.1"/>
    </source>
</evidence>
<dbReference type="RefSeq" id="XP_005835273.1">
    <property type="nucleotide sequence ID" value="XM_005835216.1"/>
</dbReference>
<dbReference type="InterPro" id="IPR019358">
    <property type="entry name" value="NEMP_fam"/>
</dbReference>
<feature type="signal peptide" evidence="9">
    <location>
        <begin position="1"/>
        <end position="19"/>
    </location>
</feature>
<keyword evidence="6 8" id="KW-0472">Membrane</keyword>
<dbReference type="Proteomes" id="UP000011087">
    <property type="component" value="Unassembled WGS sequence"/>
</dbReference>
<dbReference type="GeneID" id="17304903"/>
<feature type="transmembrane region" description="Helical" evidence="8">
    <location>
        <begin position="302"/>
        <end position="321"/>
    </location>
</feature>
<evidence type="ECO:0000313" key="11">
    <source>
        <dbReference type="EnsemblProtists" id="EKX48293"/>
    </source>
</evidence>
<dbReference type="STRING" id="905079.L1JIF9"/>
<dbReference type="KEGG" id="gtt:GUITHDRAFT_105900"/>
<keyword evidence="5 8" id="KW-1133">Transmembrane helix</keyword>
<dbReference type="PaxDb" id="55529-EKX48293"/>
<evidence type="ECO:0000256" key="3">
    <source>
        <dbReference type="ARBA" id="ARBA00022692"/>
    </source>
</evidence>
<proteinExistence type="inferred from homology"/>
<keyword evidence="4 9" id="KW-0732">Signal</keyword>
<evidence type="ECO:0000256" key="6">
    <source>
        <dbReference type="ARBA" id="ARBA00023136"/>
    </source>
</evidence>
<dbReference type="PANTHER" id="PTHR13598">
    <property type="entry name" value="AT07567P-RELATED"/>
    <property type="match status" value="1"/>
</dbReference>
<dbReference type="PANTHER" id="PTHR13598:SF1">
    <property type="entry name" value="AT07567P-RELATED"/>
    <property type="match status" value="1"/>
</dbReference>
<dbReference type="EMBL" id="JH992986">
    <property type="protein sequence ID" value="EKX48293.1"/>
    <property type="molecule type" value="Genomic_DNA"/>
</dbReference>
<dbReference type="GO" id="GO:0005637">
    <property type="term" value="C:nuclear inner membrane"/>
    <property type="evidence" value="ECO:0007669"/>
    <property type="project" value="UniProtKB-SubCell"/>
</dbReference>
<keyword evidence="12" id="KW-1185">Reference proteome</keyword>
<dbReference type="Pfam" id="PF10225">
    <property type="entry name" value="NEMP"/>
    <property type="match status" value="1"/>
</dbReference>
<dbReference type="HOGENOM" id="CLU_772626_0_0_1"/>